<accession>A0AAN5IBY1</accession>
<dbReference type="EMBL" id="BTRK01000006">
    <property type="protein sequence ID" value="GMR57136.1"/>
    <property type="molecule type" value="Genomic_DNA"/>
</dbReference>
<reference evidence="3" key="1">
    <citation type="submission" date="2022-10" db="EMBL/GenBank/DDBJ databases">
        <title>Genome assembly of Pristionchus species.</title>
        <authorList>
            <person name="Yoshida K."/>
            <person name="Sommer R.J."/>
        </authorList>
    </citation>
    <scope>NUCLEOTIDE SEQUENCE [LARGE SCALE GENOMIC DNA]</scope>
    <source>
        <strain evidence="3">RS5460</strain>
    </source>
</reference>
<dbReference type="AlphaFoldDB" id="A0AAN5IBY1"/>
<dbReference type="PANTHER" id="PTHR37433:SF5">
    <property type="entry name" value="DUF753 DOMAIN-CONTAINING PROTEIN-RELATED"/>
    <property type="match status" value="1"/>
</dbReference>
<evidence type="ECO:0000313" key="3">
    <source>
        <dbReference type="Proteomes" id="UP001328107"/>
    </source>
</evidence>
<keyword evidence="3" id="KW-1185">Reference proteome</keyword>
<dbReference type="InterPro" id="IPR056039">
    <property type="entry name" value="DUF7622"/>
</dbReference>
<sequence>VCRNKSFRTNDTTTCEGDYCMTYGNEYDRDQKCLSGKAIEYMNGRCGLIDGRQPSAFCVCDSDFCSDTAQLIPKRDGNLTCGEGRNCSACVIGSDSGEITPQFCHRQWFSDVHDILRPTSCARFAYQVYAYEHCLCDTGDNCAESLIREQDHAKSETVTCYSYLDRNLTCQGNRCFVQRKNATERVYSGCITNNETLYPGQFPNGYLKLMLNEFIICNSSYCNLDWDSALDNANVTTTTSSASTSDTAAPSKLTLFDYEYTKMF</sequence>
<protein>
    <recommendedName>
        <fullName evidence="1">DUF7622 domain-containing protein</fullName>
    </recommendedName>
</protein>
<dbReference type="Pfam" id="PF24602">
    <property type="entry name" value="DUF7622"/>
    <property type="match status" value="1"/>
</dbReference>
<comment type="caution">
    <text evidence="2">The sequence shown here is derived from an EMBL/GenBank/DDBJ whole genome shotgun (WGS) entry which is preliminary data.</text>
</comment>
<evidence type="ECO:0000259" key="1">
    <source>
        <dbReference type="Pfam" id="PF24602"/>
    </source>
</evidence>
<feature type="domain" description="DUF7622" evidence="1">
    <location>
        <begin position="155"/>
        <end position="226"/>
    </location>
</feature>
<proteinExistence type="predicted"/>
<gene>
    <name evidence="2" type="ORF">PMAYCL1PPCAC_27332</name>
</gene>
<evidence type="ECO:0000313" key="2">
    <source>
        <dbReference type="EMBL" id="GMR57136.1"/>
    </source>
</evidence>
<name>A0AAN5IBY1_9BILA</name>
<feature type="non-terminal residue" evidence="2">
    <location>
        <position position="264"/>
    </location>
</feature>
<dbReference type="PANTHER" id="PTHR37433">
    <property type="entry name" value="PROTEIN CBG25136-RELATED"/>
    <property type="match status" value="1"/>
</dbReference>
<feature type="non-terminal residue" evidence="2">
    <location>
        <position position="1"/>
    </location>
</feature>
<organism evidence="2 3">
    <name type="scientific">Pristionchus mayeri</name>
    <dbReference type="NCBI Taxonomy" id="1317129"/>
    <lineage>
        <taxon>Eukaryota</taxon>
        <taxon>Metazoa</taxon>
        <taxon>Ecdysozoa</taxon>
        <taxon>Nematoda</taxon>
        <taxon>Chromadorea</taxon>
        <taxon>Rhabditida</taxon>
        <taxon>Rhabditina</taxon>
        <taxon>Diplogasteromorpha</taxon>
        <taxon>Diplogasteroidea</taxon>
        <taxon>Neodiplogasteridae</taxon>
        <taxon>Pristionchus</taxon>
    </lineage>
</organism>
<dbReference type="Proteomes" id="UP001328107">
    <property type="component" value="Unassembled WGS sequence"/>
</dbReference>